<dbReference type="InterPro" id="IPR052026">
    <property type="entry name" value="ExeA_AAA_ATPase_DNA-bind"/>
</dbReference>
<feature type="compositionally biased region" description="Low complexity" evidence="1">
    <location>
        <begin position="360"/>
        <end position="385"/>
    </location>
</feature>
<keyword evidence="4" id="KW-1185">Reference proteome</keyword>
<evidence type="ECO:0000313" key="3">
    <source>
        <dbReference type="EMBL" id="MTW04641.1"/>
    </source>
</evidence>
<dbReference type="Gene3D" id="3.40.50.300">
    <property type="entry name" value="P-loop containing nucleotide triphosphate hydrolases"/>
    <property type="match status" value="1"/>
</dbReference>
<dbReference type="SUPFAM" id="SSF52540">
    <property type="entry name" value="P-loop containing nucleoside triphosphate hydrolases"/>
    <property type="match status" value="1"/>
</dbReference>
<gene>
    <name evidence="3" type="ORF">GM668_21445</name>
</gene>
<dbReference type="Pfam" id="PF13401">
    <property type="entry name" value="AAA_22"/>
    <property type="match status" value="1"/>
</dbReference>
<name>A0A6L6Q5T8_9BURK</name>
<evidence type="ECO:0000256" key="1">
    <source>
        <dbReference type="SAM" id="MobiDB-lite"/>
    </source>
</evidence>
<dbReference type="InterPro" id="IPR049945">
    <property type="entry name" value="AAA_22"/>
</dbReference>
<organism evidence="3 4">
    <name type="scientific">Pseudoduganella ginsengisoli</name>
    <dbReference type="NCBI Taxonomy" id="1462440"/>
    <lineage>
        <taxon>Bacteria</taxon>
        <taxon>Pseudomonadati</taxon>
        <taxon>Pseudomonadota</taxon>
        <taxon>Betaproteobacteria</taxon>
        <taxon>Burkholderiales</taxon>
        <taxon>Oxalobacteraceae</taxon>
        <taxon>Telluria group</taxon>
        <taxon>Pseudoduganella</taxon>
    </lineage>
</organism>
<protein>
    <submittedName>
        <fullName evidence="3">AAA family ATPase</fullName>
    </submittedName>
</protein>
<dbReference type="OrthoDB" id="227226at2"/>
<accession>A0A6L6Q5T8</accession>
<dbReference type="AlphaFoldDB" id="A0A6L6Q5T8"/>
<dbReference type="Gene3D" id="3.30.70.1070">
    <property type="entry name" value="Sporulation related repeat"/>
    <property type="match status" value="1"/>
</dbReference>
<feature type="compositionally biased region" description="Polar residues" evidence="1">
    <location>
        <begin position="405"/>
        <end position="417"/>
    </location>
</feature>
<dbReference type="InterPro" id="IPR027417">
    <property type="entry name" value="P-loop_NTPase"/>
</dbReference>
<dbReference type="Proteomes" id="UP000484015">
    <property type="component" value="Unassembled WGS sequence"/>
</dbReference>
<reference evidence="3 4" key="1">
    <citation type="submission" date="2019-11" db="EMBL/GenBank/DDBJ databases">
        <title>Type strains purchased from KCTC, JCM and DSMZ.</title>
        <authorList>
            <person name="Lu H."/>
        </authorList>
    </citation>
    <scope>NUCLEOTIDE SEQUENCE [LARGE SCALE GENOMIC DNA]</scope>
    <source>
        <strain evidence="3 4">KCTC 42409</strain>
    </source>
</reference>
<dbReference type="PANTHER" id="PTHR35894:SF1">
    <property type="entry name" value="PHOSPHORIBULOKINASE _ URIDINE KINASE FAMILY"/>
    <property type="match status" value="1"/>
</dbReference>
<dbReference type="InterPro" id="IPR036680">
    <property type="entry name" value="SPOR-like_sf"/>
</dbReference>
<evidence type="ECO:0000259" key="2">
    <source>
        <dbReference type="Pfam" id="PF13401"/>
    </source>
</evidence>
<dbReference type="GO" id="GO:0042834">
    <property type="term" value="F:peptidoglycan binding"/>
    <property type="evidence" value="ECO:0007669"/>
    <property type="project" value="InterPro"/>
</dbReference>
<proteinExistence type="predicted"/>
<evidence type="ECO:0000313" key="4">
    <source>
        <dbReference type="Proteomes" id="UP000484015"/>
    </source>
</evidence>
<dbReference type="EMBL" id="WNLA01000017">
    <property type="protein sequence ID" value="MTW04641.1"/>
    <property type="molecule type" value="Genomic_DNA"/>
</dbReference>
<feature type="region of interest" description="Disordered" evidence="1">
    <location>
        <begin position="360"/>
        <end position="434"/>
    </location>
</feature>
<comment type="caution">
    <text evidence="3">The sequence shown here is derived from an EMBL/GenBank/DDBJ whole genome shotgun (WGS) entry which is preliminary data.</text>
</comment>
<sequence>MQDPLRRRDIGRRVYDMRAITMDQPDYLSHFRLQRAPFDAVPDAALFYAEAARRELLGALAYAVTHGDGIVKITGEPGSGMTMLCHALSSELAGQAVIIHMQPDSVGPLGVIHATALALGLNPDGKRSDEVLRNLQSHLQAMRAGGRHAVLMADHADLLPPDALEEIRLLTNLDDAQGKLMQIVLLGQHALNNSLRQSAMRQFRERITLSFVMPHLSADDVPALLAHRLRAAGYEGLDMFAPDAARMLASHAKGDVRMVMHLAHHTLAAAASEGAVSAAKRHVQAAIRGRLPALKPRGKLQPVLAGTALAMAAVGIGAAVMWKQHMQRPAVAATPMYAGVIKTAAPMAVAAAKVAADAGDGAAPSTSAAGPEHLAAATGSAAGTAHPVSATATEPAQPMAAAVKSGSTAAEPSQTLTAAGNPGGAGAKAVQQAAAAPPPAMAQITTSAAAKAPPAPPVQAAASASTSLAKPAGSGDAAAAYAAGLSTSQASLLQQTLKAGQSWLRDEPDSHFSVKIEDFPASQHARAEAFLHEVRSTLGLGDVHAYPTLNHGEQRIGIAYGSFSSEQQARNAMGKLKGRWTYAPKIRNIGAIRAAVARATRAQPRALP</sequence>
<dbReference type="GO" id="GO:0016887">
    <property type="term" value="F:ATP hydrolysis activity"/>
    <property type="evidence" value="ECO:0007669"/>
    <property type="project" value="InterPro"/>
</dbReference>
<feature type="domain" description="ORC1/DEAH AAA+ ATPase" evidence="2">
    <location>
        <begin position="66"/>
        <end position="193"/>
    </location>
</feature>
<dbReference type="PANTHER" id="PTHR35894">
    <property type="entry name" value="GENERAL SECRETION PATHWAY PROTEIN A-RELATED"/>
    <property type="match status" value="1"/>
</dbReference>